<dbReference type="KEGG" id="nbg:DV706_11430"/>
<organism evidence="2 3">
    <name type="scientific">Natronorubrum bangense</name>
    <dbReference type="NCBI Taxonomy" id="61858"/>
    <lineage>
        <taxon>Archaea</taxon>
        <taxon>Methanobacteriati</taxon>
        <taxon>Methanobacteriota</taxon>
        <taxon>Stenosarchaea group</taxon>
        <taxon>Halobacteria</taxon>
        <taxon>Halobacteriales</taxon>
        <taxon>Natrialbaceae</taxon>
        <taxon>Natronorubrum</taxon>
    </lineage>
</organism>
<sequence length="127" mass="14372">MGDTKKGRNKQARDADDRQRKRELTEARDRADEAEPPRDEQDDVAEAQLEEDESLNSTRECHRRGCTESATFVVVERYQEETGHGPVEAAAHLCREHTAEESPVNLDGVYDDYVFRVEALPAADDVV</sequence>
<dbReference type="GeneID" id="39851869"/>
<protein>
    <submittedName>
        <fullName evidence="2">Uncharacterized protein</fullName>
    </submittedName>
</protein>
<feature type="compositionally biased region" description="Acidic residues" evidence="1">
    <location>
        <begin position="40"/>
        <end position="54"/>
    </location>
</feature>
<evidence type="ECO:0000256" key="1">
    <source>
        <dbReference type="SAM" id="MobiDB-lite"/>
    </source>
</evidence>
<dbReference type="RefSeq" id="WP_006067429.1">
    <property type="nucleotide sequence ID" value="NZ_CP031305.1"/>
</dbReference>
<feature type="compositionally biased region" description="Basic and acidic residues" evidence="1">
    <location>
        <begin position="1"/>
        <end position="39"/>
    </location>
</feature>
<dbReference type="Proteomes" id="UP000296822">
    <property type="component" value="Chromosome"/>
</dbReference>
<dbReference type="EMBL" id="CP031305">
    <property type="protein sequence ID" value="QCC55026.1"/>
    <property type="molecule type" value="Genomic_DNA"/>
</dbReference>
<name>A0A4D6HP76_9EURY</name>
<reference evidence="2 3" key="1">
    <citation type="journal article" date="2019" name="Nat. Commun.">
        <title>A new type of DNA phosphorothioation-based antiviral system in archaea.</title>
        <authorList>
            <person name="Xiong L."/>
            <person name="Liu S."/>
            <person name="Chen S."/>
            <person name="Xiao Y."/>
            <person name="Zhu B."/>
            <person name="Gao Y."/>
            <person name="Zhang Y."/>
            <person name="Chen B."/>
            <person name="Luo J."/>
            <person name="Deng Z."/>
            <person name="Chen X."/>
            <person name="Wang L."/>
            <person name="Chen S."/>
        </authorList>
    </citation>
    <scope>NUCLEOTIDE SEQUENCE [LARGE SCALE GENOMIC DNA]</scope>
    <source>
        <strain evidence="2 3">JCM 10635</strain>
    </source>
</reference>
<dbReference type="AlphaFoldDB" id="A0A4D6HP76"/>
<evidence type="ECO:0000313" key="2">
    <source>
        <dbReference type="EMBL" id="QCC55026.1"/>
    </source>
</evidence>
<gene>
    <name evidence="2" type="ORF">DV706_11430</name>
</gene>
<proteinExistence type="predicted"/>
<feature type="region of interest" description="Disordered" evidence="1">
    <location>
        <begin position="1"/>
        <end position="63"/>
    </location>
</feature>
<evidence type="ECO:0000313" key="3">
    <source>
        <dbReference type="Proteomes" id="UP000296822"/>
    </source>
</evidence>
<accession>A0A4D6HP76</accession>